<dbReference type="STRING" id="1075417.SAMN05421823_10323"/>
<dbReference type="EMBL" id="FNFO01000003">
    <property type="protein sequence ID" value="SDK59608.1"/>
    <property type="molecule type" value="Genomic_DNA"/>
</dbReference>
<evidence type="ECO:0000313" key="3">
    <source>
        <dbReference type="Proteomes" id="UP000198510"/>
    </source>
</evidence>
<evidence type="ECO:0000256" key="1">
    <source>
        <dbReference type="SAM" id="MobiDB-lite"/>
    </source>
</evidence>
<dbReference type="OrthoDB" id="9771783at2"/>
<evidence type="ECO:0000313" key="2">
    <source>
        <dbReference type="EMBL" id="SDK59608.1"/>
    </source>
</evidence>
<protein>
    <recommendedName>
        <fullName evidence="4">DUF748 domain-containing protein</fullName>
    </recommendedName>
</protein>
<dbReference type="RefSeq" id="WP_089680849.1">
    <property type="nucleotide sequence ID" value="NZ_FNFO01000003.1"/>
</dbReference>
<feature type="region of interest" description="Disordered" evidence="1">
    <location>
        <begin position="370"/>
        <end position="390"/>
    </location>
</feature>
<dbReference type="Pfam" id="PF05359">
    <property type="entry name" value="DUF748"/>
    <property type="match status" value="1"/>
</dbReference>
<organism evidence="2 3">
    <name type="scientific">Catalinimonas alkaloidigena</name>
    <dbReference type="NCBI Taxonomy" id="1075417"/>
    <lineage>
        <taxon>Bacteria</taxon>
        <taxon>Pseudomonadati</taxon>
        <taxon>Bacteroidota</taxon>
        <taxon>Cytophagia</taxon>
        <taxon>Cytophagales</taxon>
        <taxon>Catalimonadaceae</taxon>
        <taxon>Catalinimonas</taxon>
    </lineage>
</organism>
<reference evidence="2 3" key="1">
    <citation type="submission" date="2016-10" db="EMBL/GenBank/DDBJ databases">
        <authorList>
            <person name="de Groot N.N."/>
        </authorList>
    </citation>
    <scope>NUCLEOTIDE SEQUENCE [LARGE SCALE GENOMIC DNA]</scope>
    <source>
        <strain evidence="2 3">DSM 25186</strain>
    </source>
</reference>
<proteinExistence type="predicted"/>
<dbReference type="Proteomes" id="UP000198510">
    <property type="component" value="Unassembled WGS sequence"/>
</dbReference>
<keyword evidence="3" id="KW-1185">Reference proteome</keyword>
<dbReference type="InterPro" id="IPR008023">
    <property type="entry name" value="DUF748"/>
</dbReference>
<accession>A0A1G9D6R9</accession>
<name>A0A1G9D6R9_9BACT</name>
<gene>
    <name evidence="2" type="ORF">SAMN05421823_10323</name>
</gene>
<dbReference type="AlphaFoldDB" id="A0A1G9D6R9"/>
<sequence>MKLSKWSKRTWITLGVLVVLLVALRIALPSIVKHYLNGVLDDGIEGYTGHVADVDIMLYRGAYGIDSLRLQKVEGDVPVPFIDLDRIDFAIEWPALLDGAIRGKILLDHPQVNFVDAPNEADGQAGDETSEADWRQTIDELFPLSINRFEIRNGEIRFRNFTTKPAVDIAVNNLFLVATNLTNTEDSTNQLVSDLHAKAQVLGDGDITLEGGFSLLEDPMPFDINLALENVNLPVLNDFFLAYAGFDMEKGTLDLYTEVATEENQFTGYVKPILKDIQVLSLKNDPIKPRRLLWESGVSLVSFIFKNIPKDQFATEIPISGELNNPDVDVWKTIVNVLKNAFIEAYAPQLDNDVDLSDVGVSKKELKEIKKEQKKEERQKEDKKWYEFWK</sequence>
<evidence type="ECO:0008006" key="4">
    <source>
        <dbReference type="Google" id="ProtNLM"/>
    </source>
</evidence>